<comment type="similarity">
    <text evidence="3">Belongs to the class-II aminoacyl-tRNA synthetase family.</text>
</comment>
<keyword evidence="15" id="KW-0030">Aminoacyl-tRNA synthetase</keyword>
<dbReference type="CDD" id="cd00774">
    <property type="entry name" value="GlyRS-like_core"/>
    <property type="match status" value="1"/>
</dbReference>
<evidence type="ECO:0000256" key="16">
    <source>
        <dbReference type="ARBA" id="ARBA00030057"/>
    </source>
</evidence>
<dbReference type="EC" id="6.1.1.14" evidence="5"/>
<evidence type="ECO:0000256" key="20">
    <source>
        <dbReference type="ARBA" id="ARBA00078924"/>
    </source>
</evidence>
<dbReference type="SMART" id="SM00991">
    <property type="entry name" value="WHEP-TRS"/>
    <property type="match status" value="1"/>
</dbReference>
<dbReference type="InterPro" id="IPR009068">
    <property type="entry name" value="uS15_NS1_RNA-bd_sf"/>
</dbReference>
<sequence length="761" mass="85611">MPPGAMLQVVPVLPTLTGATSRLCCLGFLERSIRTGLRLCIPSVRRQVHTSAVFHRLNEHWGSKKVRERKLQLFRATMDPKLEEILAPLRISVKEQGDVVRKLKESGAPEVDIKKAVVELKARKKVLEDKELSLCPADLAFERARMEDLLKRRFFYDQSFAIYGGITGQYDFGPMGCATKNNLLQAWRRHFVLEEGMLEVDCTILTPEPVLKASGHMDRFADFMVKDVENGECFRLDHLIKAHLEKLASDKGTTVEEKAEYEDIVVKLDGMSKDEMSAVLRRFQMKSPITGNELTDAIEFNLMFATQIGPSGLIKGFLRPETAQGIFVNFKRLLQFNQGKLPFAAAQIGSAFRNEISPRSGLIRVREFQMAEIEHFVDPSDKTHPKFESVKNLQLVLYSACDQMDGKSARPVRLGSAVAEKLIANETLGYFLGRIHMFLVKVGIDPARLRFRQHMANEMAHYASDCWDAEIKTSYGWVECVGCADRSCFDLQQHSKATNVRLIAEKLLPTPKTVDFVEILPQKAVIGKEFKKEAKDVMDALAGLSEAQIVDVEEAFEGGGTYQLTYPSGKQVELRKEMVQVKRGQKTVHVEEVVPGVIEPSFGVGRVLYALFEHNFRMREGDEQRTYLTLPPIVAPLKCSVLPLSGNAEFIPIVTRVSNSLRSCDISHKVDDSGGSIGKRYARTDEIAIPFGITVDFDSLQEPHTVTLRERDSMQQVRCTVDEVVELVRDLSLGHKTWSADVLPNYPKFEQQESISTPNTN</sequence>
<dbReference type="PROSITE" id="PS51185">
    <property type="entry name" value="WHEP_TRS_2"/>
    <property type="match status" value="1"/>
</dbReference>
<dbReference type="GO" id="GO:0004820">
    <property type="term" value="F:glycine-tRNA ligase activity"/>
    <property type="evidence" value="ECO:0007669"/>
    <property type="project" value="UniProtKB-EC"/>
</dbReference>
<dbReference type="Gene3D" id="3.40.50.800">
    <property type="entry name" value="Anticodon-binding domain"/>
    <property type="match status" value="1"/>
</dbReference>
<keyword evidence="10" id="KW-0547">Nucleotide-binding</keyword>
<evidence type="ECO:0000259" key="21">
    <source>
        <dbReference type="PROSITE" id="PS50862"/>
    </source>
</evidence>
<feature type="domain" description="WHEP-TRS" evidence="22">
    <location>
        <begin position="85"/>
        <end position="141"/>
    </location>
</feature>
<dbReference type="InterPro" id="IPR027031">
    <property type="entry name" value="Gly-tRNA_synthase/POLG2"/>
</dbReference>
<dbReference type="FunFam" id="1.10.287.10:FF:000007">
    <property type="entry name" value="Glycyl-tRNA synthetase"/>
    <property type="match status" value="1"/>
</dbReference>
<dbReference type="OrthoDB" id="57698at2759"/>
<comment type="subcellular location">
    <subcellularLocation>
        <location evidence="2">Cytoplasm</location>
    </subcellularLocation>
    <subcellularLocation>
        <location evidence="1">Mitochondrion</location>
    </subcellularLocation>
</comment>
<dbReference type="GO" id="GO:0005524">
    <property type="term" value="F:ATP binding"/>
    <property type="evidence" value="ECO:0007669"/>
    <property type="project" value="UniProtKB-KW"/>
</dbReference>
<dbReference type="PANTHER" id="PTHR10745">
    <property type="entry name" value="GLYCYL-TRNA SYNTHETASE/DNA POLYMERASE SUBUNIT GAMMA-2"/>
    <property type="match status" value="1"/>
</dbReference>
<dbReference type="SUPFAM" id="SSF55681">
    <property type="entry name" value="Class II aaRS and biotin synthetases"/>
    <property type="match status" value="1"/>
</dbReference>
<gene>
    <name evidence="23" type="ORF">BIW11_12526</name>
</gene>
<evidence type="ECO:0000256" key="5">
    <source>
        <dbReference type="ARBA" id="ARBA00012829"/>
    </source>
</evidence>
<keyword evidence="24" id="KW-1185">Reference proteome</keyword>
<dbReference type="FunFam" id="3.40.50.800:FF:000004">
    <property type="entry name" value="Glycine--tRNA ligase 2"/>
    <property type="match status" value="1"/>
</dbReference>
<dbReference type="Pfam" id="PF00587">
    <property type="entry name" value="tRNA-synt_2b"/>
    <property type="match status" value="1"/>
</dbReference>
<dbReference type="GO" id="GO:0070150">
    <property type="term" value="P:mitochondrial glycyl-tRNA aminoacylation"/>
    <property type="evidence" value="ECO:0007669"/>
    <property type="project" value="TreeGrafter"/>
</dbReference>
<comment type="subunit">
    <text evidence="4">Homodimer.</text>
</comment>
<evidence type="ECO:0000256" key="19">
    <source>
        <dbReference type="ARBA" id="ARBA00055201"/>
    </source>
</evidence>
<dbReference type="PROSITE" id="PS50862">
    <property type="entry name" value="AA_TRNA_LIGASE_II"/>
    <property type="match status" value="1"/>
</dbReference>
<evidence type="ECO:0000256" key="3">
    <source>
        <dbReference type="ARBA" id="ARBA00008226"/>
    </source>
</evidence>
<dbReference type="InterPro" id="IPR033731">
    <property type="entry name" value="GlyRS-like_core"/>
</dbReference>
<evidence type="ECO:0000256" key="14">
    <source>
        <dbReference type="ARBA" id="ARBA00023128"/>
    </source>
</evidence>
<evidence type="ECO:0000256" key="8">
    <source>
        <dbReference type="ARBA" id="ARBA00022598"/>
    </source>
</evidence>
<keyword evidence="12" id="KW-0648">Protein biosynthesis</keyword>
<evidence type="ECO:0000313" key="24">
    <source>
        <dbReference type="Proteomes" id="UP000192247"/>
    </source>
</evidence>
<keyword evidence="11" id="KW-0067">ATP-binding</keyword>
<evidence type="ECO:0000256" key="9">
    <source>
        <dbReference type="ARBA" id="ARBA00022679"/>
    </source>
</evidence>
<keyword evidence="9" id="KW-0808">Transferase</keyword>
<dbReference type="InterPro" id="IPR045864">
    <property type="entry name" value="aa-tRNA-synth_II/BPL/LPL"/>
</dbReference>
<keyword evidence="13" id="KW-0809">Transit peptide</keyword>
<feature type="domain" description="Aminoacyl-transfer RNA synthetases class-II family profile" evidence="21">
    <location>
        <begin position="145"/>
        <end position="631"/>
    </location>
</feature>
<dbReference type="STRING" id="418985.A0A1V9X6N5"/>
<dbReference type="Proteomes" id="UP000192247">
    <property type="component" value="Unassembled WGS sequence"/>
</dbReference>
<keyword evidence="14" id="KW-0496">Mitochondrion</keyword>
<accession>A0A1V9X6N5</accession>
<dbReference type="NCBIfam" id="TIGR00389">
    <property type="entry name" value="glyS_dimeric"/>
    <property type="match status" value="1"/>
</dbReference>
<organism evidence="23 24">
    <name type="scientific">Tropilaelaps mercedesae</name>
    <dbReference type="NCBI Taxonomy" id="418985"/>
    <lineage>
        <taxon>Eukaryota</taxon>
        <taxon>Metazoa</taxon>
        <taxon>Ecdysozoa</taxon>
        <taxon>Arthropoda</taxon>
        <taxon>Chelicerata</taxon>
        <taxon>Arachnida</taxon>
        <taxon>Acari</taxon>
        <taxon>Parasitiformes</taxon>
        <taxon>Mesostigmata</taxon>
        <taxon>Gamasina</taxon>
        <taxon>Dermanyssoidea</taxon>
        <taxon>Laelapidae</taxon>
        <taxon>Tropilaelaps</taxon>
    </lineage>
</organism>
<dbReference type="InterPro" id="IPR000738">
    <property type="entry name" value="WHEP-TRS_dom"/>
</dbReference>
<dbReference type="GO" id="GO:0016740">
    <property type="term" value="F:transferase activity"/>
    <property type="evidence" value="ECO:0007669"/>
    <property type="project" value="UniProtKB-KW"/>
</dbReference>
<dbReference type="Gene3D" id="3.30.930.10">
    <property type="entry name" value="Bira Bifunctional Protein, Domain 2"/>
    <property type="match status" value="1"/>
</dbReference>
<dbReference type="InterPro" id="IPR002314">
    <property type="entry name" value="aa-tRNA-synt_IIb"/>
</dbReference>
<dbReference type="AlphaFoldDB" id="A0A1V9X6N5"/>
<dbReference type="PROSITE" id="PS00762">
    <property type="entry name" value="WHEP_TRS_1"/>
    <property type="match status" value="1"/>
</dbReference>
<dbReference type="CDD" id="cd00935">
    <property type="entry name" value="GlyRS_RNA"/>
    <property type="match status" value="1"/>
</dbReference>
<protein>
    <recommendedName>
        <fullName evidence="6">Glycine--tRNA ligase</fullName>
        <ecNumber evidence="5">6.1.1.14</ecNumber>
    </recommendedName>
    <alternativeName>
        <fullName evidence="16">Diadenosine tetraphosphate synthetase</fullName>
    </alternativeName>
    <alternativeName>
        <fullName evidence="20">Glycyl-tRNA synthetase</fullName>
    </alternativeName>
</protein>
<evidence type="ECO:0000256" key="18">
    <source>
        <dbReference type="ARBA" id="ARBA00049523"/>
    </source>
</evidence>
<comment type="catalytic activity">
    <reaction evidence="18">
        <text>tRNA(Gly) + glycine + ATP = glycyl-tRNA(Gly) + AMP + diphosphate</text>
        <dbReference type="Rhea" id="RHEA:16013"/>
        <dbReference type="Rhea" id="RHEA-COMP:9664"/>
        <dbReference type="Rhea" id="RHEA-COMP:9683"/>
        <dbReference type="ChEBI" id="CHEBI:30616"/>
        <dbReference type="ChEBI" id="CHEBI:33019"/>
        <dbReference type="ChEBI" id="CHEBI:57305"/>
        <dbReference type="ChEBI" id="CHEBI:78442"/>
        <dbReference type="ChEBI" id="CHEBI:78522"/>
        <dbReference type="ChEBI" id="CHEBI:456215"/>
        <dbReference type="EC" id="6.1.1.14"/>
    </reaction>
    <physiologicalReaction direction="left-to-right" evidence="18">
        <dbReference type="Rhea" id="RHEA:16014"/>
    </physiologicalReaction>
</comment>
<dbReference type="FunCoup" id="A0A1V9X6N5">
    <property type="interactions" value="1815"/>
</dbReference>
<dbReference type="FunFam" id="3.30.720.200:FF:000001">
    <property type="entry name" value="Glycine--tRNA ligase 2"/>
    <property type="match status" value="1"/>
</dbReference>
<evidence type="ECO:0000259" key="22">
    <source>
        <dbReference type="PROSITE" id="PS51185"/>
    </source>
</evidence>
<dbReference type="Pfam" id="PF00458">
    <property type="entry name" value="WHEP-TRS"/>
    <property type="match status" value="1"/>
</dbReference>
<evidence type="ECO:0000313" key="23">
    <source>
        <dbReference type="EMBL" id="OQR69021.1"/>
    </source>
</evidence>
<dbReference type="GO" id="GO:0005739">
    <property type="term" value="C:mitochondrion"/>
    <property type="evidence" value="ECO:0007669"/>
    <property type="project" value="UniProtKB-SubCell"/>
</dbReference>
<evidence type="ECO:0000256" key="11">
    <source>
        <dbReference type="ARBA" id="ARBA00022840"/>
    </source>
</evidence>
<comment type="function">
    <text evidence="19">Catalyzes the ATP-dependent ligation of glycine to the 3'-end of its cognate tRNA, via the formation of an aminoacyl-adenylate intermediate (Gly-AMP). Also produces diadenosine tetraphosphate (Ap4A), a universal pleiotropic signaling molecule needed for cell regulation pathways, by direct condensation of 2 ATPs. Thereby, may play a special role in Ap4A homeostasis. Required for terminal arborization of both dendrites and axons during development.</text>
</comment>
<dbReference type="NCBIfam" id="NF003211">
    <property type="entry name" value="PRK04173.1"/>
    <property type="match status" value="1"/>
</dbReference>
<dbReference type="Gene3D" id="3.30.720.200">
    <property type="match status" value="1"/>
</dbReference>
<dbReference type="InParanoid" id="A0A1V9X6N5"/>
<dbReference type="SUPFAM" id="SSF52954">
    <property type="entry name" value="Class II aaRS ABD-related"/>
    <property type="match status" value="1"/>
</dbReference>
<evidence type="ECO:0000256" key="10">
    <source>
        <dbReference type="ARBA" id="ARBA00022741"/>
    </source>
</evidence>
<dbReference type="InterPro" id="IPR002315">
    <property type="entry name" value="tRNA-synt_gly"/>
</dbReference>
<dbReference type="EMBL" id="MNPL01022508">
    <property type="protein sequence ID" value="OQR69021.1"/>
    <property type="molecule type" value="Genomic_DNA"/>
</dbReference>
<evidence type="ECO:0000256" key="13">
    <source>
        <dbReference type="ARBA" id="ARBA00022946"/>
    </source>
</evidence>
<evidence type="ECO:0000256" key="17">
    <source>
        <dbReference type="ARBA" id="ARBA00048436"/>
    </source>
</evidence>
<evidence type="ECO:0000256" key="6">
    <source>
        <dbReference type="ARBA" id="ARBA00019404"/>
    </source>
</evidence>
<dbReference type="InterPro" id="IPR004154">
    <property type="entry name" value="Anticodon-bd"/>
</dbReference>
<dbReference type="Gene3D" id="1.10.287.10">
    <property type="entry name" value="S15/NS1, RNA-binding"/>
    <property type="match status" value="1"/>
</dbReference>
<dbReference type="Pfam" id="PF03129">
    <property type="entry name" value="HGTP_anticodon"/>
    <property type="match status" value="1"/>
</dbReference>
<comment type="caution">
    <text evidence="23">The sequence shown here is derived from an EMBL/GenBank/DDBJ whole genome shotgun (WGS) entry which is preliminary data.</text>
</comment>
<evidence type="ECO:0000256" key="4">
    <source>
        <dbReference type="ARBA" id="ARBA00011738"/>
    </source>
</evidence>
<dbReference type="PANTHER" id="PTHR10745:SF0">
    <property type="entry name" value="GLYCINE--TRNA LIGASE"/>
    <property type="match status" value="1"/>
</dbReference>
<evidence type="ECO:0000256" key="12">
    <source>
        <dbReference type="ARBA" id="ARBA00022917"/>
    </source>
</evidence>
<dbReference type="InterPro" id="IPR036621">
    <property type="entry name" value="Anticodon-bd_dom_sf"/>
</dbReference>
<proteinExistence type="inferred from homology"/>
<reference evidence="23 24" key="1">
    <citation type="journal article" date="2017" name="Gigascience">
        <title>Draft genome of the honey bee ectoparasitic mite, Tropilaelaps mercedesae, is shaped by the parasitic life history.</title>
        <authorList>
            <person name="Dong X."/>
            <person name="Armstrong S.D."/>
            <person name="Xia D."/>
            <person name="Makepeace B.L."/>
            <person name="Darby A.C."/>
            <person name="Kadowaki T."/>
        </authorList>
    </citation>
    <scope>NUCLEOTIDE SEQUENCE [LARGE SCALE GENOMIC DNA]</scope>
    <source>
        <strain evidence="23">Wuxi-XJTLU</strain>
    </source>
</reference>
<dbReference type="SUPFAM" id="SSF47060">
    <property type="entry name" value="S15/NS1 RNA-binding domain"/>
    <property type="match status" value="1"/>
</dbReference>
<evidence type="ECO:0000256" key="2">
    <source>
        <dbReference type="ARBA" id="ARBA00004496"/>
    </source>
</evidence>
<dbReference type="FunFam" id="3.30.40.230:FF:000001">
    <property type="entry name" value="Glycine--tRNA ligase"/>
    <property type="match status" value="1"/>
</dbReference>
<comment type="catalytic activity">
    <reaction evidence="17">
        <text>2 ATP + H(+) = P(1),P(4)-bis(5'-adenosyl) tetraphosphate + diphosphate</text>
        <dbReference type="Rhea" id="RHEA:34935"/>
        <dbReference type="ChEBI" id="CHEBI:15378"/>
        <dbReference type="ChEBI" id="CHEBI:30616"/>
        <dbReference type="ChEBI" id="CHEBI:33019"/>
        <dbReference type="ChEBI" id="CHEBI:58141"/>
    </reaction>
    <physiologicalReaction direction="left-to-right" evidence="17">
        <dbReference type="Rhea" id="RHEA:34936"/>
    </physiologicalReaction>
</comment>
<keyword evidence="8 23" id="KW-0436">Ligase</keyword>
<dbReference type="InterPro" id="IPR006195">
    <property type="entry name" value="aa-tRNA-synth_II"/>
</dbReference>
<evidence type="ECO:0000256" key="15">
    <source>
        <dbReference type="ARBA" id="ARBA00023146"/>
    </source>
</evidence>
<keyword evidence="7" id="KW-0963">Cytoplasm</keyword>
<dbReference type="Gene3D" id="3.30.40.230">
    <property type="match status" value="1"/>
</dbReference>
<dbReference type="FunFam" id="3.30.930.10:FF:000010">
    <property type="entry name" value="Glycyl-tRNA synthetase 1"/>
    <property type="match status" value="1"/>
</dbReference>
<name>A0A1V9X6N5_9ACAR</name>
<evidence type="ECO:0000256" key="7">
    <source>
        <dbReference type="ARBA" id="ARBA00022490"/>
    </source>
</evidence>
<dbReference type="CDD" id="cd00858">
    <property type="entry name" value="GlyRS_anticodon"/>
    <property type="match status" value="1"/>
</dbReference>
<evidence type="ECO:0000256" key="1">
    <source>
        <dbReference type="ARBA" id="ARBA00004173"/>
    </source>
</evidence>
<dbReference type="PRINTS" id="PR01043">
    <property type="entry name" value="TRNASYNTHGLY"/>
</dbReference>